<accession>A0A0D2BYP1</accession>
<dbReference type="AlphaFoldDB" id="A0A0D2BYP1"/>
<dbReference type="Proteomes" id="UP000054342">
    <property type="component" value="Unassembled WGS sequence"/>
</dbReference>
<evidence type="ECO:0000313" key="1">
    <source>
        <dbReference type="EMBL" id="KIW57511.1"/>
    </source>
</evidence>
<sequence>MGSHTKFHAKLRGNFQDFQHAFTSKQAFLKYLETSCDAGSVAGPVRNKWTNEDLDISPTTHHT</sequence>
<organism evidence="1 2">
    <name type="scientific">Exophiala xenobiotica</name>
    <dbReference type="NCBI Taxonomy" id="348802"/>
    <lineage>
        <taxon>Eukaryota</taxon>
        <taxon>Fungi</taxon>
        <taxon>Dikarya</taxon>
        <taxon>Ascomycota</taxon>
        <taxon>Pezizomycotina</taxon>
        <taxon>Eurotiomycetes</taxon>
        <taxon>Chaetothyriomycetidae</taxon>
        <taxon>Chaetothyriales</taxon>
        <taxon>Herpotrichiellaceae</taxon>
        <taxon>Exophiala</taxon>
    </lineage>
</organism>
<name>A0A0D2BYP1_9EURO</name>
<dbReference type="EMBL" id="KN847319">
    <property type="protein sequence ID" value="KIW57511.1"/>
    <property type="molecule type" value="Genomic_DNA"/>
</dbReference>
<dbReference type="STRING" id="348802.A0A0D2BYP1"/>
<proteinExistence type="predicted"/>
<gene>
    <name evidence="1" type="ORF">PV05_06054</name>
</gene>
<dbReference type="GeneID" id="25327962"/>
<reference evidence="1 2" key="1">
    <citation type="submission" date="2015-01" db="EMBL/GenBank/DDBJ databases">
        <title>The Genome Sequence of Exophiala xenobiotica CBS118157.</title>
        <authorList>
            <consortium name="The Broad Institute Genomics Platform"/>
            <person name="Cuomo C."/>
            <person name="de Hoog S."/>
            <person name="Gorbushina A."/>
            <person name="Stielow B."/>
            <person name="Teixiera M."/>
            <person name="Abouelleil A."/>
            <person name="Chapman S.B."/>
            <person name="Priest M."/>
            <person name="Young S.K."/>
            <person name="Wortman J."/>
            <person name="Nusbaum C."/>
            <person name="Birren B."/>
        </authorList>
    </citation>
    <scope>NUCLEOTIDE SEQUENCE [LARGE SCALE GENOMIC DNA]</scope>
    <source>
        <strain evidence="1 2">CBS 118157</strain>
    </source>
</reference>
<dbReference type="RefSeq" id="XP_013318095.1">
    <property type="nucleotide sequence ID" value="XM_013462641.1"/>
</dbReference>
<protein>
    <submittedName>
        <fullName evidence="1">Uncharacterized protein</fullName>
    </submittedName>
</protein>
<evidence type="ECO:0000313" key="2">
    <source>
        <dbReference type="Proteomes" id="UP000054342"/>
    </source>
</evidence>
<keyword evidence="2" id="KW-1185">Reference proteome</keyword>
<dbReference type="HOGENOM" id="CLU_2885791_0_0_1"/>